<keyword evidence="2" id="KW-1185">Reference proteome</keyword>
<dbReference type="KEGG" id="clup:CLUP02_00946"/>
<protein>
    <submittedName>
        <fullName evidence="1">Uncharacterized protein</fullName>
    </submittedName>
</protein>
<dbReference type="AlphaFoldDB" id="A0A9Q8SC22"/>
<dbReference type="RefSeq" id="XP_049135949.1">
    <property type="nucleotide sequence ID" value="XM_049279992.1"/>
</dbReference>
<sequence length="211" mass="23838">MPIVDFVGSKLFVFRDIPAYLPFLKHTNALDQRRNEREISRPRKLLPTSVQLNGTLLPMVVSFRLHWPAHPRGQGHTYFSRLHSTLSTEKHQATHTYHVQIAVDEYSFVTTDVRARLDAMKWMKPWQNISLTAGSRNGCMSKAVQSTPAEDNVAIADSLPYELRWTASAARSKAVSANNKIPKIDAGQLLGYFPTFVTEALILEHPSRGWA</sequence>
<dbReference type="EMBL" id="CP019471">
    <property type="protein sequence ID" value="UQC74298.1"/>
    <property type="molecule type" value="Genomic_DNA"/>
</dbReference>
<reference evidence="1" key="1">
    <citation type="journal article" date="2021" name="Mol. Plant Microbe Interact.">
        <title>Complete Genome Sequence of the Plant-Pathogenic Fungus Colletotrichum lupini.</title>
        <authorList>
            <person name="Baroncelli R."/>
            <person name="Pensec F."/>
            <person name="Da Lio D."/>
            <person name="Boufleur T."/>
            <person name="Vicente I."/>
            <person name="Sarrocco S."/>
            <person name="Picot A."/>
            <person name="Baraldi E."/>
            <person name="Sukno S."/>
            <person name="Thon M."/>
            <person name="Le Floch G."/>
        </authorList>
    </citation>
    <scope>NUCLEOTIDE SEQUENCE</scope>
    <source>
        <strain evidence="1">IMI 504893</strain>
    </source>
</reference>
<dbReference type="GeneID" id="73335002"/>
<dbReference type="Proteomes" id="UP000830671">
    <property type="component" value="Chromosome 1"/>
</dbReference>
<gene>
    <name evidence="1" type="ORF">CLUP02_00946</name>
</gene>
<proteinExistence type="predicted"/>
<evidence type="ECO:0000313" key="1">
    <source>
        <dbReference type="EMBL" id="UQC74298.1"/>
    </source>
</evidence>
<organism evidence="1 2">
    <name type="scientific">Colletotrichum lupini</name>
    <dbReference type="NCBI Taxonomy" id="145971"/>
    <lineage>
        <taxon>Eukaryota</taxon>
        <taxon>Fungi</taxon>
        <taxon>Dikarya</taxon>
        <taxon>Ascomycota</taxon>
        <taxon>Pezizomycotina</taxon>
        <taxon>Sordariomycetes</taxon>
        <taxon>Hypocreomycetidae</taxon>
        <taxon>Glomerellales</taxon>
        <taxon>Glomerellaceae</taxon>
        <taxon>Colletotrichum</taxon>
        <taxon>Colletotrichum acutatum species complex</taxon>
    </lineage>
</organism>
<accession>A0A9Q8SC22</accession>
<name>A0A9Q8SC22_9PEZI</name>
<evidence type="ECO:0000313" key="2">
    <source>
        <dbReference type="Proteomes" id="UP000830671"/>
    </source>
</evidence>